<evidence type="ECO:0000259" key="4">
    <source>
        <dbReference type="PROSITE" id="PS50054"/>
    </source>
</evidence>
<dbReference type="InParanoid" id="T1H9X4"/>
<dbReference type="PROSITE" id="PS50054">
    <property type="entry name" value="TYR_PHOSPHATASE_DUAL"/>
    <property type="match status" value="1"/>
</dbReference>
<comment type="similarity">
    <text evidence="1">Belongs to the protein-tyrosine phosphatase family. Non-receptor class dual specificity subfamily.</text>
</comment>
<dbReference type="FunCoup" id="T1H9X4">
    <property type="interactions" value="11"/>
</dbReference>
<dbReference type="Pfam" id="PF00782">
    <property type="entry name" value="DSPc"/>
    <property type="match status" value="1"/>
</dbReference>
<evidence type="ECO:0000256" key="2">
    <source>
        <dbReference type="ARBA" id="ARBA00022801"/>
    </source>
</evidence>
<dbReference type="SMART" id="SM00195">
    <property type="entry name" value="DSPc"/>
    <property type="match status" value="1"/>
</dbReference>
<evidence type="ECO:0000256" key="1">
    <source>
        <dbReference type="ARBA" id="ARBA00008601"/>
    </source>
</evidence>
<dbReference type="InterPro" id="IPR029021">
    <property type="entry name" value="Prot-tyrosine_phosphatase-like"/>
</dbReference>
<dbReference type="SUPFAM" id="SSF52799">
    <property type="entry name" value="(Phosphotyrosine protein) phosphatases II"/>
    <property type="match status" value="1"/>
</dbReference>
<dbReference type="VEuPathDB" id="VectorBase:RPRC000828"/>
<dbReference type="RefSeq" id="XP_073983490.1">
    <property type="nucleotide sequence ID" value="XM_074127389.1"/>
</dbReference>
<evidence type="ECO:0000313" key="6">
    <source>
        <dbReference type="EnsemblMetazoa" id="RPRC000828-PA"/>
    </source>
</evidence>
<dbReference type="InterPro" id="IPR000340">
    <property type="entry name" value="Dual-sp_phosphatase_cat-dom"/>
</dbReference>
<dbReference type="EnsemblMetazoa" id="RPRC000828-RA">
    <property type="protein sequence ID" value="RPRC000828-PA"/>
    <property type="gene ID" value="RPRC000828"/>
</dbReference>
<dbReference type="OMA" id="VYICGAH"/>
<keyword evidence="3" id="KW-0904">Protein phosphatase</keyword>
<dbReference type="RefSeq" id="XP_073983489.1">
    <property type="nucleotide sequence ID" value="XM_074127388.1"/>
</dbReference>
<keyword evidence="2" id="KW-0378">Hydrolase</keyword>
<dbReference type="STRING" id="13249.T1H9X4"/>
<dbReference type="InterPro" id="IPR000387">
    <property type="entry name" value="Tyr_Pase_dom"/>
</dbReference>
<evidence type="ECO:0000259" key="5">
    <source>
        <dbReference type="PROSITE" id="PS50056"/>
    </source>
</evidence>
<feature type="domain" description="Tyrosine specific protein phosphatases" evidence="5">
    <location>
        <begin position="91"/>
        <end position="150"/>
    </location>
</feature>
<evidence type="ECO:0000256" key="3">
    <source>
        <dbReference type="ARBA" id="ARBA00022912"/>
    </source>
</evidence>
<feature type="domain" description="Tyrosine-protein phosphatase" evidence="4">
    <location>
        <begin position="29"/>
        <end position="171"/>
    </location>
</feature>
<keyword evidence="7" id="KW-1185">Reference proteome</keyword>
<dbReference type="PANTHER" id="PTHR45961:SF6">
    <property type="entry name" value="IP21249P"/>
    <property type="match status" value="1"/>
</dbReference>
<dbReference type="GO" id="GO:0004721">
    <property type="term" value="F:phosphoprotein phosphatase activity"/>
    <property type="evidence" value="ECO:0007669"/>
    <property type="project" value="UniProtKB-KW"/>
</dbReference>
<organism evidence="6 7">
    <name type="scientific">Rhodnius prolixus</name>
    <name type="common">Triatomid bug</name>
    <dbReference type="NCBI Taxonomy" id="13249"/>
    <lineage>
        <taxon>Eukaryota</taxon>
        <taxon>Metazoa</taxon>
        <taxon>Ecdysozoa</taxon>
        <taxon>Arthropoda</taxon>
        <taxon>Hexapoda</taxon>
        <taxon>Insecta</taxon>
        <taxon>Pterygota</taxon>
        <taxon>Neoptera</taxon>
        <taxon>Paraneoptera</taxon>
        <taxon>Hemiptera</taxon>
        <taxon>Heteroptera</taxon>
        <taxon>Panheteroptera</taxon>
        <taxon>Cimicomorpha</taxon>
        <taxon>Reduviidae</taxon>
        <taxon>Triatominae</taxon>
        <taxon>Rhodnius</taxon>
    </lineage>
</organism>
<dbReference type="InterPro" id="IPR052103">
    <property type="entry name" value="Dual_spec_Phospatases"/>
</dbReference>
<protein>
    <recommendedName>
        <fullName evidence="8">Dual specificity phosphatase</fullName>
    </recommendedName>
</protein>
<dbReference type="InterPro" id="IPR020422">
    <property type="entry name" value="TYR_PHOSPHATASE_DUAL_dom"/>
</dbReference>
<dbReference type="CDD" id="cd14514">
    <property type="entry name" value="DUSP14-like"/>
    <property type="match status" value="1"/>
</dbReference>
<dbReference type="GO" id="GO:0005737">
    <property type="term" value="C:cytoplasm"/>
    <property type="evidence" value="ECO:0007669"/>
    <property type="project" value="TreeGrafter"/>
</dbReference>
<dbReference type="Gene3D" id="3.90.190.10">
    <property type="entry name" value="Protein tyrosine phosphatase superfamily"/>
    <property type="match status" value="1"/>
</dbReference>
<dbReference type="eggNOG" id="KOG1718">
    <property type="taxonomic scope" value="Eukaryota"/>
</dbReference>
<dbReference type="HOGENOM" id="CLU_027074_3_1_1"/>
<dbReference type="PROSITE" id="PS50056">
    <property type="entry name" value="TYR_PHOSPHATASE_2"/>
    <property type="match status" value="1"/>
</dbReference>
<dbReference type="AlphaFoldDB" id="T1H9X4"/>
<reference evidence="6" key="1">
    <citation type="submission" date="2015-05" db="UniProtKB">
        <authorList>
            <consortium name="EnsemblMetazoa"/>
        </authorList>
    </citation>
    <scope>IDENTIFICATION</scope>
</reference>
<evidence type="ECO:0000313" key="7">
    <source>
        <dbReference type="Proteomes" id="UP000015103"/>
    </source>
</evidence>
<dbReference type="EMBL" id="ACPB03008524">
    <property type="status" value="NOT_ANNOTATED_CDS"/>
    <property type="molecule type" value="Genomic_DNA"/>
</dbReference>
<dbReference type="PANTHER" id="PTHR45961">
    <property type="entry name" value="IP21249P"/>
    <property type="match status" value="1"/>
</dbReference>
<evidence type="ECO:0008006" key="8">
    <source>
        <dbReference type="Google" id="ProtNLM"/>
    </source>
</evidence>
<name>T1H9X4_RHOPR</name>
<dbReference type="GeneID" id="141453786"/>
<accession>T1H9X4</accession>
<sequence>MGTAKLNNSNTIQENKCTTNLNGSSSMFSISEINPYLLLCGAPMLSNNSLSKLGITCIISASPELPVIPVPSSVKLHHTVNVMDSVESDLSSHFDIVADIIHKVEKEGGKTLVHCLAGVSRSVSLCIGYLIKHKKMTLSEAYHHVHSRRPCIRPNNGFFSQLINYEKQLTGTTTVEMVYNSGAKGLIPDVYEQDYYNTARYISRTHGTK</sequence>
<proteinExistence type="inferred from homology"/>
<dbReference type="RefSeq" id="XP_073983479.1">
    <property type="nucleotide sequence ID" value="XM_074127378.1"/>
</dbReference>
<dbReference type="Proteomes" id="UP000015103">
    <property type="component" value="Unassembled WGS sequence"/>
</dbReference>